<comment type="caution">
    <text evidence="1">The sequence shown here is derived from an EMBL/GenBank/DDBJ whole genome shotgun (WGS) entry which is preliminary data.</text>
</comment>
<dbReference type="AlphaFoldDB" id="M1ZS20"/>
<sequence length="62" mass="6796">MISAGNDKDDWAMDTLKANFHALCHYLHWQEGGMVLALGANSIKDVENSEYQAMVRSLGAGI</sequence>
<proteinExistence type="predicted"/>
<organism evidence="1 2">
    <name type="scientific">Clostridium botulinum CFSAN001627</name>
    <dbReference type="NCBI Taxonomy" id="1232189"/>
    <lineage>
        <taxon>Bacteria</taxon>
        <taxon>Bacillati</taxon>
        <taxon>Bacillota</taxon>
        <taxon>Clostridia</taxon>
        <taxon>Eubacteriales</taxon>
        <taxon>Clostridiaceae</taxon>
        <taxon>Clostridium</taxon>
    </lineage>
</organism>
<accession>M1ZS20</accession>
<reference evidence="1 2" key="1">
    <citation type="submission" date="2012-10" db="EMBL/GenBank/DDBJ databases">
        <authorList>
            <person name="Strain E.A."/>
            <person name="Brown E."/>
            <person name="Allard M.W."/>
            <person name="Gonzalez-Escalona N."/>
            <person name="Timme R."/>
        </authorList>
    </citation>
    <scope>NUCLEOTIDE SEQUENCE [LARGE SCALE GENOMIC DNA]</scope>
    <source>
        <strain evidence="1 2">CFSAN001627</strain>
    </source>
</reference>
<evidence type="ECO:0000313" key="1">
    <source>
        <dbReference type="EMBL" id="EKN37273.1"/>
    </source>
</evidence>
<gene>
    <name evidence="1" type="ORF">CFSAN001627_25551</name>
</gene>
<reference evidence="1 2" key="2">
    <citation type="submission" date="2013-03" db="EMBL/GenBank/DDBJ databases">
        <title>Diversity in Clostridium botulinum.</title>
        <authorList>
            <person name="Timme R.E."/>
            <person name="Allard M."/>
            <person name="Luo Y."/>
            <person name="Strain E."/>
            <person name="Gonzalez-Escalona N."/>
            <person name="Brown E."/>
        </authorList>
    </citation>
    <scope>NUCLEOTIDE SEQUENCE [LARGE SCALE GENOMIC DNA]</scope>
    <source>
        <strain evidence="1 2">CFSAN001627</strain>
    </source>
</reference>
<name>M1ZS20_CLOBO</name>
<dbReference type="Proteomes" id="UP000011944">
    <property type="component" value="Unassembled WGS sequence"/>
</dbReference>
<evidence type="ECO:0000313" key="2">
    <source>
        <dbReference type="Proteomes" id="UP000011944"/>
    </source>
</evidence>
<dbReference type="PATRIC" id="fig|1232189.3.peg.3989"/>
<dbReference type="EMBL" id="AMXI01001623">
    <property type="protein sequence ID" value="EKN37273.1"/>
    <property type="molecule type" value="Genomic_DNA"/>
</dbReference>
<protein>
    <submittedName>
        <fullName evidence="1">Uncharacterized protein</fullName>
    </submittedName>
</protein>